<accession>A0A5D4MGA4</accession>
<dbReference type="InterPro" id="IPR045584">
    <property type="entry name" value="Pilin-like"/>
</dbReference>
<dbReference type="GO" id="GO:0030420">
    <property type="term" value="P:establishment of competence for transformation"/>
    <property type="evidence" value="ECO:0007669"/>
    <property type="project" value="UniProtKB-KW"/>
</dbReference>
<dbReference type="AlphaFoldDB" id="A0A5D4MGA4"/>
<evidence type="ECO:0000256" key="2">
    <source>
        <dbReference type="ARBA" id="ARBA00023287"/>
    </source>
</evidence>
<feature type="transmembrane region" description="Helical" evidence="3">
    <location>
        <begin position="20"/>
        <end position="42"/>
    </location>
</feature>
<evidence type="ECO:0000256" key="1">
    <source>
        <dbReference type="ARBA" id="ARBA00004241"/>
    </source>
</evidence>
<dbReference type="Pfam" id="PF07963">
    <property type="entry name" value="N_methyl"/>
    <property type="match status" value="1"/>
</dbReference>
<keyword evidence="3" id="KW-0472">Membrane</keyword>
<dbReference type="InterPro" id="IPR012902">
    <property type="entry name" value="N_methyl_site"/>
</dbReference>
<keyword evidence="3" id="KW-1133">Transmembrane helix</keyword>
<evidence type="ECO:0000256" key="3">
    <source>
        <dbReference type="SAM" id="Phobius"/>
    </source>
</evidence>
<dbReference type="PROSITE" id="PS00409">
    <property type="entry name" value="PROKAR_NTER_METHYL"/>
    <property type="match status" value="1"/>
</dbReference>
<dbReference type="GO" id="GO:0009986">
    <property type="term" value="C:cell surface"/>
    <property type="evidence" value="ECO:0007669"/>
    <property type="project" value="UniProtKB-SubCell"/>
</dbReference>
<reference evidence="4 5" key="1">
    <citation type="submission" date="2019-08" db="EMBL/GenBank/DDBJ databases">
        <title>Bacillus genomes from the desert of Cuatro Cienegas, Coahuila.</title>
        <authorList>
            <person name="Olmedo-Alvarez G."/>
        </authorList>
    </citation>
    <scope>NUCLEOTIDE SEQUENCE [LARGE SCALE GENOMIC DNA]</scope>
    <source>
        <strain evidence="4 5">CH128b_4D</strain>
    </source>
</reference>
<evidence type="ECO:0000313" key="4">
    <source>
        <dbReference type="EMBL" id="TYS00920.1"/>
    </source>
</evidence>
<dbReference type="Gene3D" id="3.30.700.10">
    <property type="entry name" value="Glycoprotein, Type 4 Pilin"/>
    <property type="match status" value="1"/>
</dbReference>
<evidence type="ECO:0000313" key="5">
    <source>
        <dbReference type="Proteomes" id="UP000325182"/>
    </source>
</evidence>
<comment type="subcellular location">
    <subcellularLocation>
        <location evidence="1">Cell surface</location>
    </subcellularLocation>
</comment>
<keyword evidence="2" id="KW-0178">Competence</keyword>
<comment type="caution">
    <text evidence="4">The sequence shown here is derived from an EMBL/GenBank/DDBJ whole genome shotgun (WGS) entry which is preliminary data.</text>
</comment>
<protein>
    <submittedName>
        <fullName evidence="4">Type II secretion system protein</fullName>
    </submittedName>
</protein>
<name>A0A5D4MGA4_9BACI</name>
<sequence length="159" mass="16761">MFKKIGQKLKDQRGLTLIELLAVVVILGIIAAIAIPSIGGLINNSKKDAHIANAQQMVSAARMAVTSNEISGSEISLADLISKGYMEQVEDPSTDTNYDEATSKVFISKNGTSGNLTYTVTLSHNDTATTGYFVTKDPDGLTREDVNLNGAATAAATNP</sequence>
<organism evidence="4 5">
    <name type="scientific">Rossellomorea vietnamensis</name>
    <dbReference type="NCBI Taxonomy" id="218284"/>
    <lineage>
        <taxon>Bacteria</taxon>
        <taxon>Bacillati</taxon>
        <taxon>Bacillota</taxon>
        <taxon>Bacilli</taxon>
        <taxon>Bacillales</taxon>
        <taxon>Bacillaceae</taxon>
        <taxon>Rossellomorea</taxon>
    </lineage>
</organism>
<dbReference type="NCBIfam" id="TIGR02532">
    <property type="entry name" value="IV_pilin_GFxxxE"/>
    <property type="match status" value="1"/>
</dbReference>
<dbReference type="Proteomes" id="UP000325182">
    <property type="component" value="Unassembled WGS sequence"/>
</dbReference>
<dbReference type="EMBL" id="VTEG01000002">
    <property type="protein sequence ID" value="TYS00920.1"/>
    <property type="molecule type" value="Genomic_DNA"/>
</dbReference>
<dbReference type="RefSeq" id="WP_148953197.1">
    <property type="nucleotide sequence ID" value="NZ_VTEG01000002.1"/>
</dbReference>
<keyword evidence="3" id="KW-0812">Transmembrane</keyword>
<dbReference type="SUPFAM" id="SSF54523">
    <property type="entry name" value="Pili subunits"/>
    <property type="match status" value="1"/>
</dbReference>
<proteinExistence type="predicted"/>
<gene>
    <name evidence="4" type="ORF">FZC84_05365</name>
</gene>